<dbReference type="GO" id="GO:0071025">
    <property type="term" value="P:RNA surveillance"/>
    <property type="evidence" value="ECO:0007669"/>
    <property type="project" value="InterPro"/>
</dbReference>
<dbReference type="FunFam" id="2.30.30.870:FF:000002">
    <property type="entry name" value="Protein pelota homolog"/>
    <property type="match status" value="1"/>
</dbReference>
<reference evidence="8" key="1">
    <citation type="submission" date="2018-09" db="EMBL/GenBank/DDBJ databases">
        <title>whole genome sequence of T. equiperdum IVM-t1 strain.</title>
        <authorList>
            <person name="Suganuma K."/>
        </authorList>
    </citation>
    <scope>NUCLEOTIDE SEQUENCE [LARGE SCALE GENOMIC DNA]</scope>
    <source>
        <strain evidence="8">IVM-t1</strain>
    </source>
</reference>
<dbReference type="InterPro" id="IPR005141">
    <property type="entry name" value="eRF1_2"/>
</dbReference>
<keyword evidence="4 6" id="KW-0963">Cytoplasm</keyword>
<evidence type="ECO:0000256" key="2">
    <source>
        <dbReference type="ARBA" id="ARBA00004496"/>
    </source>
</evidence>
<dbReference type="GO" id="GO:0070651">
    <property type="term" value="P:nonfunctional rRNA decay"/>
    <property type="evidence" value="ECO:0007669"/>
    <property type="project" value="TreeGrafter"/>
</dbReference>
<dbReference type="InterPro" id="IPR029064">
    <property type="entry name" value="Ribosomal_eL30-like_sf"/>
</dbReference>
<feature type="domain" description="eRF1/Pelota-like N-terminal" evidence="7">
    <location>
        <begin position="1"/>
        <end position="130"/>
    </location>
</feature>
<dbReference type="Proteomes" id="UP000266743">
    <property type="component" value="Chromosome 7"/>
</dbReference>
<comment type="subcellular location">
    <subcellularLocation>
        <location evidence="2 6">Cytoplasm</location>
    </subcellularLocation>
</comment>
<dbReference type="InterPro" id="IPR005140">
    <property type="entry name" value="eRF1_Pelota-like_N"/>
</dbReference>
<dbReference type="SMART" id="SM01194">
    <property type="entry name" value="eRF1_1"/>
    <property type="match status" value="1"/>
</dbReference>
<evidence type="ECO:0000256" key="6">
    <source>
        <dbReference type="RuleBase" id="RU362019"/>
    </source>
</evidence>
<dbReference type="InterPro" id="IPR038069">
    <property type="entry name" value="Pelota/DOM34_N"/>
</dbReference>
<comment type="similarity">
    <text evidence="3 6">Belongs to the eukaryotic release factor 1 family. Pelota subfamily.</text>
</comment>
<dbReference type="GO" id="GO:0005737">
    <property type="term" value="C:cytoplasm"/>
    <property type="evidence" value="ECO:0007669"/>
    <property type="project" value="UniProtKB-SubCell"/>
</dbReference>
<evidence type="ECO:0000256" key="4">
    <source>
        <dbReference type="ARBA" id="ARBA00022490"/>
    </source>
</evidence>
<dbReference type="FunFam" id="3.30.1330.30:FF:000008">
    <property type="entry name" value="Protein pelota homolog"/>
    <property type="match status" value="1"/>
</dbReference>
<evidence type="ECO:0000256" key="5">
    <source>
        <dbReference type="ARBA" id="ARBA00022723"/>
    </source>
</evidence>
<dbReference type="SUPFAM" id="SSF53137">
    <property type="entry name" value="Translational machinery components"/>
    <property type="match status" value="1"/>
</dbReference>
<dbReference type="GO" id="GO:0032790">
    <property type="term" value="P:ribosome disassembly"/>
    <property type="evidence" value="ECO:0007669"/>
    <property type="project" value="TreeGrafter"/>
</dbReference>
<dbReference type="Pfam" id="PF26356">
    <property type="entry name" value="Pelota_N"/>
    <property type="match status" value="1"/>
</dbReference>
<dbReference type="Gene3D" id="3.30.420.60">
    <property type="entry name" value="eRF1 domain 2"/>
    <property type="match status" value="1"/>
</dbReference>
<gene>
    <name evidence="8" type="ORF">DPX39_070029000</name>
</gene>
<dbReference type="SUPFAM" id="SSF55315">
    <property type="entry name" value="L30e-like"/>
    <property type="match status" value="1"/>
</dbReference>
<comment type="cofactor">
    <cofactor evidence="1 6">
        <name>a divalent metal cation</name>
        <dbReference type="ChEBI" id="CHEBI:60240"/>
    </cofactor>
</comment>
<dbReference type="PANTHER" id="PTHR10853">
    <property type="entry name" value="PELOTA"/>
    <property type="match status" value="1"/>
</dbReference>
<dbReference type="GO" id="GO:0046872">
    <property type="term" value="F:metal ion binding"/>
    <property type="evidence" value="ECO:0007669"/>
    <property type="project" value="UniProtKB-KW"/>
</dbReference>
<organism evidence="8">
    <name type="scientific">Trypanosoma brucei equiperdum</name>
    <dbReference type="NCBI Taxonomy" id="630700"/>
    <lineage>
        <taxon>Eukaryota</taxon>
        <taxon>Discoba</taxon>
        <taxon>Euglenozoa</taxon>
        <taxon>Kinetoplastea</taxon>
        <taxon>Metakinetoplastina</taxon>
        <taxon>Trypanosomatida</taxon>
        <taxon>Trypanosomatidae</taxon>
        <taxon>Trypanosoma</taxon>
    </lineage>
</organism>
<dbReference type="AlphaFoldDB" id="A0A3L6LAV1"/>
<evidence type="ECO:0000259" key="7">
    <source>
        <dbReference type="SMART" id="SM01194"/>
    </source>
</evidence>
<comment type="caution">
    <text evidence="8">The sequence shown here is derived from an EMBL/GenBank/DDBJ whole genome shotgun (WGS) entry which is preliminary data.</text>
</comment>
<dbReference type="EMBL" id="QSBY01000007">
    <property type="protein sequence ID" value="RHW71520.1"/>
    <property type="molecule type" value="Genomic_DNA"/>
</dbReference>
<sequence>MRLLKKSVTAEGAVEVKVQVSTSEDLWHLYNLVLPGDQVRTNTRRKVVKETSIGSQAAEVRTITLQLQVRNTEFSPDELRVQGVNVKENECVKLGAHHTLSVHTFPPQDVVILKDEWNDVFAARLKEACDNESRADTVAVLMNSGTASVLLVTPSFMYTKAKIEVSIAKKHKNDGTARDRSIQRFFKQVLDALCMHVDFDKAKLILICSPAHVREEFKAYVEAAMAHSEAMAMRNLRKNFSKIVLIKVRDNTNDALREAFADPNIANQMESTRCRDEIKVWQDFQKTMDEDPDRCVYTPQMVYRAAMLGAVGKLMVSDVVFRSEDPTVRRFYLSLIRFVRQGGGGVSVFSSNHVTGEQLTQLGFVAAILHFPCDELDDLEVVENFIDSEEAATFIRENAAASVVV</sequence>
<dbReference type="NCBIfam" id="TIGR00111">
    <property type="entry name" value="pelota"/>
    <property type="match status" value="1"/>
</dbReference>
<comment type="function">
    <text evidence="6">Component of the Pelota-HBS1L complex, a complex that recognizes stalled ribosomes and triggers the No-Go Decay (NGD) pathway. In the Pelota-HBS1L complex, pelo recognizes ribosomes stalled at the 3' end of an mRNA and engages stalled ribosomes by destabilizing mRNA in the mRNA channel.</text>
</comment>
<dbReference type="InterPro" id="IPR058547">
    <property type="entry name" value="Pelota_N"/>
</dbReference>
<protein>
    <recommendedName>
        <fullName evidence="6">Protein pelota homolog</fullName>
    </recommendedName>
</protein>
<dbReference type="PANTHER" id="PTHR10853:SF0">
    <property type="entry name" value="PROTEIN PELOTA HOMOLOG"/>
    <property type="match status" value="1"/>
</dbReference>
<dbReference type="Gene3D" id="2.30.30.870">
    <property type="entry name" value="Pelota, domain A"/>
    <property type="match status" value="1"/>
</dbReference>
<proteinExistence type="inferred from homology"/>
<keyword evidence="5 6" id="KW-0479">Metal-binding</keyword>
<dbReference type="Pfam" id="PF03465">
    <property type="entry name" value="eRF1_3"/>
    <property type="match status" value="1"/>
</dbReference>
<dbReference type="GO" id="GO:0070966">
    <property type="term" value="P:nuclear-transcribed mRNA catabolic process, no-go decay"/>
    <property type="evidence" value="ECO:0007669"/>
    <property type="project" value="InterPro"/>
</dbReference>
<dbReference type="Pfam" id="PF03464">
    <property type="entry name" value="eRF1_2"/>
    <property type="match status" value="1"/>
</dbReference>
<evidence type="ECO:0000313" key="8">
    <source>
        <dbReference type="EMBL" id="RHW71520.1"/>
    </source>
</evidence>
<dbReference type="InterPro" id="IPR004405">
    <property type="entry name" value="TF_pelota"/>
</dbReference>
<dbReference type="Gene3D" id="3.30.1330.30">
    <property type="match status" value="1"/>
</dbReference>
<evidence type="ECO:0000256" key="1">
    <source>
        <dbReference type="ARBA" id="ARBA00001968"/>
    </source>
</evidence>
<dbReference type="InterPro" id="IPR042226">
    <property type="entry name" value="eFR1_2_sf"/>
</dbReference>
<dbReference type="GO" id="GO:0070481">
    <property type="term" value="P:nuclear-transcribed mRNA catabolic process, non-stop decay"/>
    <property type="evidence" value="ECO:0007669"/>
    <property type="project" value="InterPro"/>
</dbReference>
<evidence type="ECO:0000256" key="3">
    <source>
        <dbReference type="ARBA" id="ARBA00009504"/>
    </source>
</evidence>
<dbReference type="InterPro" id="IPR005142">
    <property type="entry name" value="eRF1_3"/>
</dbReference>
<name>A0A3L6LAV1_9TRYP</name>
<accession>A0A3L6LAV1</accession>
<dbReference type="SUPFAM" id="SSF159065">
    <property type="entry name" value="Dom34/Pelota N-terminal domain-like"/>
    <property type="match status" value="1"/>
</dbReference>